<gene>
    <name evidence="1" type="ORF">ALQ94_02033</name>
</gene>
<proteinExistence type="predicted"/>
<comment type="caution">
    <text evidence="1">The sequence shown here is derived from an EMBL/GenBank/DDBJ whole genome shotgun (WGS) entry which is preliminary data.</text>
</comment>
<protein>
    <submittedName>
        <fullName evidence="1">Uncharacterized protein</fullName>
    </submittedName>
</protein>
<dbReference type="Proteomes" id="UP000277952">
    <property type="component" value="Unassembled WGS sequence"/>
</dbReference>
<evidence type="ECO:0000313" key="2">
    <source>
        <dbReference type="Proteomes" id="UP000277952"/>
    </source>
</evidence>
<reference evidence="1 2" key="1">
    <citation type="submission" date="2018-08" db="EMBL/GenBank/DDBJ databases">
        <title>Recombination of ecologically and evolutionarily significant loci maintains genetic cohesion in the Pseudomonas syringae species complex.</title>
        <authorList>
            <person name="Dillon M."/>
            <person name="Thakur S."/>
            <person name="Almeida R.N.D."/>
            <person name="Weir B.S."/>
            <person name="Guttman D.S."/>
        </authorList>
    </citation>
    <scope>NUCLEOTIDE SEQUENCE [LARGE SCALE GENOMIC DNA]</scope>
    <source>
        <strain evidence="1 2">19322</strain>
    </source>
</reference>
<organism evidence="1 2">
    <name type="scientific">Pseudomonas amygdali pv. morsprunorum</name>
    <dbReference type="NCBI Taxonomy" id="129138"/>
    <lineage>
        <taxon>Bacteria</taxon>
        <taxon>Pseudomonadati</taxon>
        <taxon>Pseudomonadota</taxon>
        <taxon>Gammaproteobacteria</taxon>
        <taxon>Pseudomonadales</taxon>
        <taxon>Pseudomonadaceae</taxon>
        <taxon>Pseudomonas</taxon>
        <taxon>Pseudomonas amygdali</taxon>
    </lineage>
</organism>
<dbReference type="EMBL" id="RBNS01000202">
    <property type="protein sequence ID" value="RML52021.1"/>
    <property type="molecule type" value="Genomic_DNA"/>
</dbReference>
<accession>A0A3M2WKI0</accession>
<dbReference type="AlphaFoldDB" id="A0A3M2WKI0"/>
<name>A0A3M2WKI0_PSEA0</name>
<sequence>MRTSQAMAKRGLVAYAFGDYDLTKPGETVAKQLNDQAKAAQVAH</sequence>
<evidence type="ECO:0000313" key="1">
    <source>
        <dbReference type="EMBL" id="RML52021.1"/>
    </source>
</evidence>